<name>A0ABW2JH13_9ACTN</name>
<feature type="domain" description="Tyrosine specific protein phosphatases" evidence="1">
    <location>
        <begin position="73"/>
        <end position="114"/>
    </location>
</feature>
<dbReference type="InterPro" id="IPR000340">
    <property type="entry name" value="Dual-sp_phosphatase_cat-dom"/>
</dbReference>
<dbReference type="SUPFAM" id="SSF52799">
    <property type="entry name" value="(Phosphotyrosine protein) phosphatases II"/>
    <property type="match status" value="1"/>
</dbReference>
<dbReference type="Gene3D" id="3.90.190.10">
    <property type="entry name" value="Protein tyrosine phosphatase superfamily"/>
    <property type="match status" value="1"/>
</dbReference>
<dbReference type="InterPro" id="IPR000387">
    <property type="entry name" value="Tyr_Pase_dom"/>
</dbReference>
<evidence type="ECO:0000313" key="3">
    <source>
        <dbReference type="Proteomes" id="UP001596523"/>
    </source>
</evidence>
<sequence length="134" mass="14063">MGGHEAAPEHGTVQRVVVRDEFDVVLSLLSLPGHGPAPGVEHHVHAIPDGPLDEGELAGVGRLARIAGAAVADGRRVLVHCYSGYNRSGLVIAAALIADGHTADEAIRLIRARRSPYALHNDVFVGYLRAGELG</sequence>
<gene>
    <name evidence="2" type="ORF">ACFQVC_11460</name>
</gene>
<dbReference type="InterPro" id="IPR016130">
    <property type="entry name" value="Tyr_Pase_AS"/>
</dbReference>
<dbReference type="Proteomes" id="UP001596523">
    <property type="component" value="Unassembled WGS sequence"/>
</dbReference>
<dbReference type="RefSeq" id="WP_381830521.1">
    <property type="nucleotide sequence ID" value="NZ_JBHTCF010000004.1"/>
</dbReference>
<accession>A0ABW2JH13</accession>
<evidence type="ECO:0000313" key="2">
    <source>
        <dbReference type="EMBL" id="MFC7304835.1"/>
    </source>
</evidence>
<dbReference type="PROSITE" id="PS50056">
    <property type="entry name" value="TYR_PHOSPHATASE_2"/>
    <property type="match status" value="1"/>
</dbReference>
<proteinExistence type="predicted"/>
<comment type="caution">
    <text evidence="2">The sequence shown here is derived from an EMBL/GenBank/DDBJ whole genome shotgun (WGS) entry which is preliminary data.</text>
</comment>
<dbReference type="Pfam" id="PF00782">
    <property type="entry name" value="DSPc"/>
    <property type="match status" value="1"/>
</dbReference>
<keyword evidence="3" id="KW-1185">Reference proteome</keyword>
<evidence type="ECO:0000259" key="1">
    <source>
        <dbReference type="PROSITE" id="PS50056"/>
    </source>
</evidence>
<dbReference type="CDD" id="cd14494">
    <property type="entry name" value="PTP_DSP_cys"/>
    <property type="match status" value="1"/>
</dbReference>
<protein>
    <submittedName>
        <fullName evidence="2">Dual specificity protein phosphatase family protein</fullName>
    </submittedName>
</protein>
<dbReference type="InterPro" id="IPR029021">
    <property type="entry name" value="Prot-tyrosine_phosphatase-like"/>
</dbReference>
<reference evidence="3" key="1">
    <citation type="journal article" date="2019" name="Int. J. Syst. Evol. Microbiol.">
        <title>The Global Catalogue of Microorganisms (GCM) 10K type strain sequencing project: providing services to taxonomists for standard genome sequencing and annotation.</title>
        <authorList>
            <consortium name="The Broad Institute Genomics Platform"/>
            <consortium name="The Broad Institute Genome Sequencing Center for Infectious Disease"/>
            <person name="Wu L."/>
            <person name="Ma J."/>
        </authorList>
    </citation>
    <scope>NUCLEOTIDE SEQUENCE [LARGE SCALE GENOMIC DNA]</scope>
    <source>
        <strain evidence="3">SYNS20</strain>
    </source>
</reference>
<dbReference type="PROSITE" id="PS00383">
    <property type="entry name" value="TYR_PHOSPHATASE_1"/>
    <property type="match status" value="1"/>
</dbReference>
<dbReference type="EMBL" id="JBHTCF010000004">
    <property type="protein sequence ID" value="MFC7304835.1"/>
    <property type="molecule type" value="Genomic_DNA"/>
</dbReference>
<organism evidence="2 3">
    <name type="scientific">Streptomyces monticola</name>
    <dbReference type="NCBI Taxonomy" id="2666263"/>
    <lineage>
        <taxon>Bacteria</taxon>
        <taxon>Bacillati</taxon>
        <taxon>Actinomycetota</taxon>
        <taxon>Actinomycetes</taxon>
        <taxon>Kitasatosporales</taxon>
        <taxon>Streptomycetaceae</taxon>
        <taxon>Streptomyces</taxon>
    </lineage>
</organism>